<feature type="region of interest" description="Disordered" evidence="2">
    <location>
        <begin position="1"/>
        <end position="26"/>
    </location>
</feature>
<feature type="compositionally biased region" description="Basic and acidic residues" evidence="2">
    <location>
        <begin position="325"/>
        <end position="334"/>
    </location>
</feature>
<feature type="compositionally biased region" description="Low complexity" evidence="2">
    <location>
        <begin position="418"/>
        <end position="443"/>
    </location>
</feature>
<dbReference type="SUPFAM" id="SSF57997">
    <property type="entry name" value="Tropomyosin"/>
    <property type="match status" value="1"/>
</dbReference>
<keyword evidence="4" id="KW-1185">Reference proteome</keyword>
<organism evidence="3 4">
    <name type="scientific">Trichormus variabilis N2B</name>
    <dbReference type="NCBI Taxonomy" id="2681315"/>
    <lineage>
        <taxon>Bacteria</taxon>
        <taxon>Bacillati</taxon>
        <taxon>Cyanobacteriota</taxon>
        <taxon>Cyanophyceae</taxon>
        <taxon>Nostocales</taxon>
        <taxon>Nostocaceae</taxon>
        <taxon>Trichormus</taxon>
    </lineage>
</organism>
<comment type="caution">
    <text evidence="3">The sequence shown here is derived from an EMBL/GenBank/DDBJ whole genome shotgun (WGS) entry which is preliminary data.</text>
</comment>
<dbReference type="EMBL" id="JACKZP010000076">
    <property type="protein sequence ID" value="MBC1303792.1"/>
    <property type="molecule type" value="Genomic_DNA"/>
</dbReference>
<proteinExistence type="predicted"/>
<accession>A0ABR6SBK1</accession>
<dbReference type="RefSeq" id="WP_011319944.1">
    <property type="nucleotide sequence ID" value="NZ_JACKZP010000076.1"/>
</dbReference>
<reference evidence="3 4" key="1">
    <citation type="submission" date="2019-11" db="EMBL/GenBank/DDBJ databases">
        <title>Comparison of genomes from free-living endosymbiotic cyanobacteria isolated from Azolla.</title>
        <authorList>
            <person name="Thiel T."/>
            <person name="Pratte B."/>
        </authorList>
    </citation>
    <scope>NUCLEOTIDE SEQUENCE [LARGE SCALE GENOMIC DNA]</scope>
    <source>
        <strain evidence="3 4">N2B</strain>
    </source>
</reference>
<evidence type="ECO:0000313" key="3">
    <source>
        <dbReference type="EMBL" id="MBC1303792.1"/>
    </source>
</evidence>
<feature type="compositionally biased region" description="Polar residues" evidence="2">
    <location>
        <begin position="398"/>
        <end position="410"/>
    </location>
</feature>
<gene>
    <name evidence="3" type="ORF">GNE12_17945</name>
</gene>
<feature type="compositionally biased region" description="Basic residues" evidence="2">
    <location>
        <begin position="261"/>
        <end position="272"/>
    </location>
</feature>
<evidence type="ECO:0000313" key="4">
    <source>
        <dbReference type="Proteomes" id="UP000570851"/>
    </source>
</evidence>
<evidence type="ECO:0000256" key="1">
    <source>
        <dbReference type="SAM" id="Coils"/>
    </source>
</evidence>
<dbReference type="Proteomes" id="UP000570851">
    <property type="component" value="Unassembled WGS sequence"/>
</dbReference>
<keyword evidence="1" id="KW-0175">Coiled coil</keyword>
<dbReference type="GeneID" id="58725993"/>
<feature type="coiled-coil region" evidence="1">
    <location>
        <begin position="82"/>
        <end position="228"/>
    </location>
</feature>
<sequence length="518" mass="58356">MNEANTSNNRAVMESPNSSANSLQPEQTICPFYTVVPSENTTNAKLPLLKPAEDEQDEIQTADSPQDAQKQDWVVEPDGEKQAQVETEFQKLLALNEELQAANNQLYQRVEHLQDDLAESEKALQWQKRRSSVTESMLNQQAQELAAAQEQIQSLFQQLETAVQTTQRQEILIDSYKAQLQISQQRIAQLERECSLLQTNYSEQSQQVVQSENACRELRTRLMRQQRQTLQFKAALEKCLETSIPNYESPETDTSNTHNTVPHKTRFARKARSLFPNAEPIKPWSAETDSQEEDINQSWEEPKTPRPFTSDYSMPNPPSLWNWPVKDKEKEDIRTISQPPEPAPKEDESPISPEEAQSVGSAELDQQIDSLIQMFFASQAGGTPATPPASEAVIESQPVDTTVWETSATNVEEEETPEQLWEPTVEVSPFPTTSSFSFTVSPTEKTAEVPEQDNSAPSPMNEVEFPMTDLAPDSFDEVANDTQSPSPVVYPQRPRKGRKSLASVELPNFNKPNGQYGQ</sequence>
<name>A0ABR6SBK1_ANAVA</name>
<evidence type="ECO:0000256" key="2">
    <source>
        <dbReference type="SAM" id="MobiDB-lite"/>
    </source>
</evidence>
<protein>
    <submittedName>
        <fullName evidence="3">Uncharacterized protein</fullName>
    </submittedName>
</protein>
<feature type="region of interest" description="Disordered" evidence="2">
    <location>
        <begin position="44"/>
        <end position="70"/>
    </location>
</feature>
<feature type="region of interest" description="Disordered" evidence="2">
    <location>
        <begin position="247"/>
        <end position="518"/>
    </location>
</feature>